<comment type="subcellular location">
    <subcellularLocation>
        <location evidence="1 9">Cell membrane</location>
        <topology evidence="1">Multi-pass membrane protein</topology>
    </subcellularLocation>
    <subcellularLocation>
        <location evidence="9">Bacterial flagellum basal body</location>
    </subcellularLocation>
</comment>
<dbReference type="GO" id="GO:0005886">
    <property type="term" value="C:plasma membrane"/>
    <property type="evidence" value="ECO:0007669"/>
    <property type="project" value="UniProtKB-SubCell"/>
</dbReference>
<feature type="transmembrane region" description="Helical" evidence="9">
    <location>
        <begin position="20"/>
        <end position="39"/>
    </location>
</feature>
<feature type="transmembrane region" description="Helical" evidence="9">
    <location>
        <begin position="51"/>
        <end position="70"/>
    </location>
</feature>
<dbReference type="EMBL" id="LPZR01000172">
    <property type="protein sequence ID" value="KYO51487.1"/>
    <property type="molecule type" value="Genomic_DNA"/>
</dbReference>
<dbReference type="Pfam" id="PF01313">
    <property type="entry name" value="Bac_export_3"/>
    <property type="match status" value="1"/>
</dbReference>
<sequence length="91" mass="9930">MTPNEAIDIGREALWTMLKLGAPVMLVALTVGLAISLVQALTQIQEMTLSFVPKIIAIVVALVIFLPFMWTGMSDYTRLLYERIPAIGAAP</sequence>
<evidence type="ECO:0000256" key="2">
    <source>
        <dbReference type="ARBA" id="ARBA00006156"/>
    </source>
</evidence>
<proteinExistence type="inferred from homology"/>
<keyword evidence="11" id="KW-0966">Cell projection</keyword>
<dbReference type="Proteomes" id="UP000075787">
    <property type="component" value="Unassembled WGS sequence"/>
</dbReference>
<evidence type="ECO:0000256" key="7">
    <source>
        <dbReference type="ARBA" id="ARBA00023136"/>
    </source>
</evidence>
<dbReference type="RefSeq" id="WP_062766183.1">
    <property type="nucleotide sequence ID" value="NZ_CP121017.1"/>
</dbReference>
<dbReference type="PRINTS" id="PR00952">
    <property type="entry name" value="TYPE3IMQPROT"/>
</dbReference>
<evidence type="ECO:0000256" key="5">
    <source>
        <dbReference type="ARBA" id="ARBA00022692"/>
    </source>
</evidence>
<organism evidence="11 12">
    <name type="scientific">Tistrella mobilis</name>
    <dbReference type="NCBI Taxonomy" id="171437"/>
    <lineage>
        <taxon>Bacteria</taxon>
        <taxon>Pseudomonadati</taxon>
        <taxon>Pseudomonadota</taxon>
        <taxon>Alphaproteobacteria</taxon>
        <taxon>Geminicoccales</taxon>
        <taxon>Geminicoccaceae</taxon>
        <taxon>Tistrella</taxon>
    </lineage>
</organism>
<keyword evidence="7 9" id="KW-0472">Membrane</keyword>
<dbReference type="GO" id="GO:0009306">
    <property type="term" value="P:protein secretion"/>
    <property type="evidence" value="ECO:0007669"/>
    <property type="project" value="InterPro"/>
</dbReference>
<reference evidence="11 12" key="1">
    <citation type="submission" date="2015-12" db="EMBL/GenBank/DDBJ databases">
        <title>Genome sequence of Tistrella mobilis MCCC 1A02139.</title>
        <authorList>
            <person name="Lu L."/>
            <person name="Lai Q."/>
            <person name="Shao Z."/>
            <person name="Qian P."/>
        </authorList>
    </citation>
    <scope>NUCLEOTIDE SEQUENCE [LARGE SCALE GENOMIC DNA]</scope>
    <source>
        <strain evidence="11 12">MCCC 1A02139</strain>
    </source>
</reference>
<evidence type="ECO:0000313" key="10">
    <source>
        <dbReference type="EMBL" id="HAE48766.1"/>
    </source>
</evidence>
<reference evidence="10 13" key="2">
    <citation type="journal article" date="2018" name="Nat. Biotechnol.">
        <title>A standardized bacterial taxonomy based on genome phylogeny substantially revises the tree of life.</title>
        <authorList>
            <person name="Parks D.H."/>
            <person name="Chuvochina M."/>
            <person name="Waite D.W."/>
            <person name="Rinke C."/>
            <person name="Skarshewski A."/>
            <person name="Chaumeil P.A."/>
            <person name="Hugenholtz P."/>
        </authorList>
    </citation>
    <scope>NUCLEOTIDE SEQUENCE [LARGE SCALE GENOMIC DNA]</scope>
    <source>
        <strain evidence="10">UBA8739</strain>
    </source>
</reference>
<dbReference type="GeneID" id="97242446"/>
<dbReference type="InterPro" id="IPR002191">
    <property type="entry name" value="Bac_export_3"/>
</dbReference>
<keyword evidence="6 9" id="KW-1133">Transmembrane helix</keyword>
<dbReference type="InterPro" id="IPR006305">
    <property type="entry name" value="FliQ"/>
</dbReference>
<dbReference type="PANTHER" id="PTHR34040:SF2">
    <property type="entry name" value="FLAGELLAR BIOSYNTHETIC PROTEIN FLIQ"/>
    <property type="match status" value="1"/>
</dbReference>
<dbReference type="OrthoDB" id="9806440at2"/>
<evidence type="ECO:0000256" key="3">
    <source>
        <dbReference type="ARBA" id="ARBA00021718"/>
    </source>
</evidence>
<comment type="function">
    <text evidence="9">Role in flagellar biosynthesis.</text>
</comment>
<evidence type="ECO:0000313" key="13">
    <source>
        <dbReference type="Proteomes" id="UP000257706"/>
    </source>
</evidence>
<dbReference type="PIRSF" id="PIRSF004669">
    <property type="entry name" value="FliQ"/>
    <property type="match status" value="1"/>
</dbReference>
<keyword evidence="4 9" id="KW-1003">Cell membrane</keyword>
<name>A0A162KK96_9PROT</name>
<evidence type="ECO:0000256" key="9">
    <source>
        <dbReference type="RuleBase" id="RU364090"/>
    </source>
</evidence>
<dbReference type="NCBIfam" id="TIGR01402">
    <property type="entry name" value="fliQ"/>
    <property type="match status" value="1"/>
</dbReference>
<keyword evidence="11" id="KW-0969">Cilium</keyword>
<dbReference type="AlphaFoldDB" id="A0A162KK96"/>
<dbReference type="NCBIfam" id="NF004671">
    <property type="entry name" value="PRK06010.1"/>
    <property type="match status" value="1"/>
</dbReference>
<dbReference type="PANTHER" id="PTHR34040">
    <property type="entry name" value="FLAGELLAR BIOSYNTHETIC PROTEIN FLIQ"/>
    <property type="match status" value="1"/>
</dbReference>
<protein>
    <recommendedName>
        <fullName evidence="3 9">Flagellar biosynthetic protein FliQ</fullName>
    </recommendedName>
</protein>
<evidence type="ECO:0000313" key="11">
    <source>
        <dbReference type="EMBL" id="KYO51487.1"/>
    </source>
</evidence>
<evidence type="ECO:0000256" key="1">
    <source>
        <dbReference type="ARBA" id="ARBA00004651"/>
    </source>
</evidence>
<evidence type="ECO:0000256" key="4">
    <source>
        <dbReference type="ARBA" id="ARBA00022475"/>
    </source>
</evidence>
<accession>A0A162KK96</accession>
<keyword evidence="5 9" id="KW-0812">Transmembrane</keyword>
<gene>
    <name evidence="9 10" type="primary">fliQ</name>
    <name evidence="11" type="ORF">AUP44_08830</name>
    <name evidence="10" type="ORF">DCK97_15220</name>
</gene>
<comment type="similarity">
    <text evidence="2 9">Belongs to the FliQ/MopD/SpaQ family.</text>
</comment>
<dbReference type="Proteomes" id="UP000257706">
    <property type="component" value="Unassembled WGS sequence"/>
</dbReference>
<comment type="caution">
    <text evidence="11">The sequence shown here is derived from an EMBL/GenBank/DDBJ whole genome shotgun (WGS) entry which is preliminary data.</text>
</comment>
<dbReference type="GO" id="GO:0044780">
    <property type="term" value="P:bacterial-type flagellum assembly"/>
    <property type="evidence" value="ECO:0007669"/>
    <property type="project" value="InterPro"/>
</dbReference>
<dbReference type="GO" id="GO:0009425">
    <property type="term" value="C:bacterial-type flagellum basal body"/>
    <property type="evidence" value="ECO:0007669"/>
    <property type="project" value="UniProtKB-SubCell"/>
</dbReference>
<evidence type="ECO:0000256" key="6">
    <source>
        <dbReference type="ARBA" id="ARBA00022989"/>
    </source>
</evidence>
<keyword evidence="11" id="KW-0282">Flagellum</keyword>
<evidence type="ECO:0000313" key="12">
    <source>
        <dbReference type="Proteomes" id="UP000075787"/>
    </source>
</evidence>
<keyword evidence="8 9" id="KW-0975">Bacterial flagellum</keyword>
<evidence type="ECO:0000256" key="8">
    <source>
        <dbReference type="ARBA" id="ARBA00023143"/>
    </source>
</evidence>
<dbReference type="EMBL" id="DMAI01000242">
    <property type="protein sequence ID" value="HAE48766.1"/>
    <property type="molecule type" value="Genomic_DNA"/>
</dbReference>